<evidence type="ECO:0000313" key="2">
    <source>
        <dbReference type="Proteomes" id="UP000004995"/>
    </source>
</evidence>
<dbReference type="EnsemblPlants" id="KQL06010">
    <property type="protein sequence ID" value="KQL06010"/>
    <property type="gene ID" value="SETIT_003277mg"/>
</dbReference>
<reference evidence="2" key="1">
    <citation type="journal article" date="2012" name="Nat. Biotechnol.">
        <title>Reference genome sequence of the model plant Setaria.</title>
        <authorList>
            <person name="Bennetzen J.L."/>
            <person name="Schmutz J."/>
            <person name="Wang H."/>
            <person name="Percifield R."/>
            <person name="Hawkins J."/>
            <person name="Pontaroli A.C."/>
            <person name="Estep M."/>
            <person name="Feng L."/>
            <person name="Vaughn J.N."/>
            <person name="Grimwood J."/>
            <person name="Jenkins J."/>
            <person name="Barry K."/>
            <person name="Lindquist E."/>
            <person name="Hellsten U."/>
            <person name="Deshpande S."/>
            <person name="Wang X."/>
            <person name="Wu X."/>
            <person name="Mitros T."/>
            <person name="Triplett J."/>
            <person name="Yang X."/>
            <person name="Ye C.Y."/>
            <person name="Mauro-Herrera M."/>
            <person name="Wang L."/>
            <person name="Li P."/>
            <person name="Sharma M."/>
            <person name="Sharma R."/>
            <person name="Ronald P.C."/>
            <person name="Panaud O."/>
            <person name="Kellogg E.A."/>
            <person name="Brutnell T.P."/>
            <person name="Doust A.N."/>
            <person name="Tuskan G.A."/>
            <person name="Rokhsar D."/>
            <person name="Devos K.M."/>
        </authorList>
    </citation>
    <scope>NUCLEOTIDE SEQUENCE [LARGE SCALE GENOMIC DNA]</scope>
    <source>
        <strain evidence="2">cv. Yugu1</strain>
    </source>
</reference>
<dbReference type="EMBL" id="AGNK02003216">
    <property type="status" value="NOT_ANNOTATED_CDS"/>
    <property type="molecule type" value="Genomic_DNA"/>
</dbReference>
<protein>
    <submittedName>
        <fullName evidence="1">Uncharacterized protein</fullName>
    </submittedName>
</protein>
<proteinExistence type="predicted"/>
<evidence type="ECO:0000313" key="1">
    <source>
        <dbReference type="EnsemblPlants" id="KQL06010"/>
    </source>
</evidence>
<name>K3XN04_SETIT</name>
<dbReference type="AlphaFoldDB" id="K3XN04"/>
<dbReference type="Gramene" id="KQL06010">
    <property type="protein sequence ID" value="KQL06010"/>
    <property type="gene ID" value="SETIT_003277mg"/>
</dbReference>
<reference evidence="1" key="2">
    <citation type="submission" date="2018-08" db="UniProtKB">
        <authorList>
            <consortium name="EnsemblPlants"/>
        </authorList>
    </citation>
    <scope>IDENTIFICATION</scope>
    <source>
        <strain evidence="1">Yugu1</strain>
    </source>
</reference>
<sequence length="143" mass="16003">MMIPCPAAANSRPFASRYLRSQHQHRGPPAGAAQNCRQRDEEVIQISRCAVPRWSGGEPSREWWWHGSGTRAELSQPESKSLVGVMLMRPQLLFYYPALSVDQKGTFFSHPSQTLASSSSTMILPPPPVFTAFTPYRAGRLFL</sequence>
<dbReference type="Proteomes" id="UP000004995">
    <property type="component" value="Unassembled WGS sequence"/>
</dbReference>
<accession>K3XN04</accession>
<dbReference type="HOGENOM" id="CLU_1809549_0_0_1"/>
<organism evidence="1 2">
    <name type="scientific">Setaria italica</name>
    <name type="common">Foxtail millet</name>
    <name type="synonym">Panicum italicum</name>
    <dbReference type="NCBI Taxonomy" id="4555"/>
    <lineage>
        <taxon>Eukaryota</taxon>
        <taxon>Viridiplantae</taxon>
        <taxon>Streptophyta</taxon>
        <taxon>Embryophyta</taxon>
        <taxon>Tracheophyta</taxon>
        <taxon>Spermatophyta</taxon>
        <taxon>Magnoliopsida</taxon>
        <taxon>Liliopsida</taxon>
        <taxon>Poales</taxon>
        <taxon>Poaceae</taxon>
        <taxon>PACMAD clade</taxon>
        <taxon>Panicoideae</taxon>
        <taxon>Panicodae</taxon>
        <taxon>Paniceae</taxon>
        <taxon>Cenchrinae</taxon>
        <taxon>Setaria</taxon>
    </lineage>
</organism>
<keyword evidence="2" id="KW-1185">Reference proteome</keyword>
<dbReference type="InParanoid" id="K3XN04"/>